<protein>
    <submittedName>
        <fullName evidence="1">Uncharacterized protein</fullName>
    </submittedName>
</protein>
<comment type="caution">
    <text evidence="1">The sequence shown here is derived from an EMBL/GenBank/DDBJ whole genome shotgun (WGS) entry which is preliminary data.</text>
</comment>
<reference evidence="1 2" key="1">
    <citation type="submission" date="2024-04" db="EMBL/GenBank/DDBJ databases">
        <title>Bacillus oryzaecorticis sp. nov., a moderately halophilic bacterium isolated from rice husks.</title>
        <authorList>
            <person name="Zhu H.-S."/>
        </authorList>
    </citation>
    <scope>NUCLEOTIDE SEQUENCE [LARGE SCALE GENOMIC DNA]</scope>
    <source>
        <strain evidence="1 2">ZC255</strain>
    </source>
</reference>
<proteinExistence type="predicted"/>
<gene>
    <name evidence="1" type="ORF">AAEO50_18995</name>
</gene>
<keyword evidence="2" id="KW-1185">Reference proteome</keyword>
<sequence>LCLAQNNSFVPGSKQLICAWLKTTHLCLAQNLPFVPGSKQSICAWHPKVPPLRPGGFHKKKPAVSIWTLPGYNILLND</sequence>
<feature type="non-terminal residue" evidence="1">
    <location>
        <position position="1"/>
    </location>
</feature>
<accession>A0ABU9KE48</accession>
<dbReference type="RefSeq" id="WP_341985919.1">
    <property type="nucleotide sequence ID" value="NZ_JBBYAF010000052.1"/>
</dbReference>
<organism evidence="1 2">
    <name type="scientific">Rossellomorea oryzaecorticis</name>
    <dbReference type="NCBI Taxonomy" id="1396505"/>
    <lineage>
        <taxon>Bacteria</taxon>
        <taxon>Bacillati</taxon>
        <taxon>Bacillota</taxon>
        <taxon>Bacilli</taxon>
        <taxon>Bacillales</taxon>
        <taxon>Bacillaceae</taxon>
        <taxon>Rossellomorea</taxon>
    </lineage>
</organism>
<name>A0ABU9KE48_9BACI</name>
<evidence type="ECO:0000313" key="2">
    <source>
        <dbReference type="Proteomes" id="UP001389717"/>
    </source>
</evidence>
<evidence type="ECO:0000313" key="1">
    <source>
        <dbReference type="EMBL" id="MEL3974380.1"/>
    </source>
</evidence>
<dbReference type="EMBL" id="JBBYAF010000052">
    <property type="protein sequence ID" value="MEL3974380.1"/>
    <property type="molecule type" value="Genomic_DNA"/>
</dbReference>
<dbReference type="Proteomes" id="UP001389717">
    <property type="component" value="Unassembled WGS sequence"/>
</dbReference>